<proteinExistence type="predicted"/>
<evidence type="ECO:0008006" key="2">
    <source>
        <dbReference type="Google" id="ProtNLM"/>
    </source>
</evidence>
<name>W4GSG1_APHAT</name>
<organism evidence="1">
    <name type="scientific">Aphanomyces astaci</name>
    <name type="common">Crayfish plague agent</name>
    <dbReference type="NCBI Taxonomy" id="112090"/>
    <lineage>
        <taxon>Eukaryota</taxon>
        <taxon>Sar</taxon>
        <taxon>Stramenopiles</taxon>
        <taxon>Oomycota</taxon>
        <taxon>Saprolegniomycetes</taxon>
        <taxon>Saprolegniales</taxon>
        <taxon>Verrucalvaceae</taxon>
        <taxon>Aphanomyces</taxon>
    </lineage>
</organism>
<dbReference type="OrthoDB" id="127632at2759"/>
<dbReference type="EMBL" id="KI913123">
    <property type="protein sequence ID" value="ETV81954.1"/>
    <property type="molecule type" value="Genomic_DNA"/>
</dbReference>
<dbReference type="GeneID" id="20807488"/>
<evidence type="ECO:0000313" key="1">
    <source>
        <dbReference type="EMBL" id="ETV81954.1"/>
    </source>
</evidence>
<reference evidence="1" key="1">
    <citation type="submission" date="2013-12" db="EMBL/GenBank/DDBJ databases">
        <title>The Genome Sequence of Aphanomyces astaci APO3.</title>
        <authorList>
            <consortium name="The Broad Institute Genomics Platform"/>
            <person name="Russ C."/>
            <person name="Tyler B."/>
            <person name="van West P."/>
            <person name="Dieguez-Uribeondo J."/>
            <person name="Young S.K."/>
            <person name="Zeng Q."/>
            <person name="Gargeya S."/>
            <person name="Fitzgerald M."/>
            <person name="Abouelleil A."/>
            <person name="Alvarado L."/>
            <person name="Chapman S.B."/>
            <person name="Gainer-Dewar J."/>
            <person name="Goldberg J."/>
            <person name="Griggs A."/>
            <person name="Gujja S."/>
            <person name="Hansen M."/>
            <person name="Howarth C."/>
            <person name="Imamovic A."/>
            <person name="Ireland A."/>
            <person name="Larimer J."/>
            <person name="McCowan C."/>
            <person name="Murphy C."/>
            <person name="Pearson M."/>
            <person name="Poon T.W."/>
            <person name="Priest M."/>
            <person name="Roberts A."/>
            <person name="Saif S."/>
            <person name="Shea T."/>
            <person name="Sykes S."/>
            <person name="Wortman J."/>
            <person name="Nusbaum C."/>
            <person name="Birren B."/>
        </authorList>
    </citation>
    <scope>NUCLEOTIDE SEQUENCE [LARGE SCALE GENOMIC DNA]</scope>
    <source>
        <strain evidence="1">APO3</strain>
    </source>
</reference>
<gene>
    <name evidence="1" type="ORF">H257_05492</name>
</gene>
<dbReference type="VEuPathDB" id="FungiDB:H257_05492"/>
<accession>W4GSG1</accession>
<sequence length="120" mass="13149">MAHRVWGHIGITYADVKKLMGDFHQAHHASVKFVSHTKPANSIECQASIEVVLTLPQVLLDSGSDETLFKTVTLEASIGYLVLGGLRACFEEKKMEIDVLVGRPIMERLGFTVDGVGRGK</sequence>
<dbReference type="RefSeq" id="XP_009828691.1">
    <property type="nucleotide sequence ID" value="XM_009830389.1"/>
</dbReference>
<dbReference type="AlphaFoldDB" id="W4GSG1"/>
<protein>
    <recommendedName>
        <fullName evidence="2">Peptidase A2 domain-containing protein</fullName>
    </recommendedName>
</protein>